<dbReference type="InterPro" id="IPR014747">
    <property type="entry name" value="Bac_photo_RC_H_C"/>
</dbReference>
<organism evidence="2 3">
    <name type="scientific">Pseudokineococcus lusitanus</name>
    <dbReference type="NCBI Taxonomy" id="763993"/>
    <lineage>
        <taxon>Bacteria</taxon>
        <taxon>Bacillati</taxon>
        <taxon>Actinomycetota</taxon>
        <taxon>Actinomycetes</taxon>
        <taxon>Kineosporiales</taxon>
        <taxon>Kineosporiaceae</taxon>
        <taxon>Pseudokineococcus</taxon>
    </lineage>
</organism>
<evidence type="ECO:0000313" key="3">
    <source>
        <dbReference type="Proteomes" id="UP000276232"/>
    </source>
</evidence>
<reference evidence="2 3" key="1">
    <citation type="journal article" date="2015" name="Stand. Genomic Sci.">
        <title>Genomic Encyclopedia of Bacterial and Archaeal Type Strains, Phase III: the genomes of soil and plant-associated and newly described type strains.</title>
        <authorList>
            <person name="Whitman W.B."/>
            <person name="Woyke T."/>
            <person name="Klenk H.P."/>
            <person name="Zhou Y."/>
            <person name="Lilburn T.G."/>
            <person name="Beck B.J."/>
            <person name="De Vos P."/>
            <person name="Vandamme P."/>
            <person name="Eisen J.A."/>
            <person name="Garrity G."/>
            <person name="Hugenholtz P."/>
            <person name="Kyrpides N.C."/>
        </authorList>
    </citation>
    <scope>NUCLEOTIDE SEQUENCE [LARGE SCALE GENOMIC DNA]</scope>
    <source>
        <strain evidence="2 3">CECT 7306</strain>
    </source>
</reference>
<dbReference type="OrthoDB" id="3712018at2"/>
<dbReference type="AlphaFoldDB" id="A0A3N1HL11"/>
<sequence length="150" mass="15262">MASPLTEDHGLVLSRAAVTSSDGHDLGPVVDLYFDDRTGRPTWAAVRAAPTAPGAPPLALVPLAGATCARGVVRVEATAAQVAGAPACRVCDRVDVADEERLYRHYGLRPPVPPVAPPAARTGEHDDVGATDGAGPGPVLAPGPDQPEPV</sequence>
<dbReference type="InterPro" id="IPR011033">
    <property type="entry name" value="PRC_barrel-like_sf"/>
</dbReference>
<comment type="caution">
    <text evidence="2">The sequence shown here is derived from an EMBL/GenBank/DDBJ whole genome shotgun (WGS) entry which is preliminary data.</text>
</comment>
<feature type="compositionally biased region" description="Pro residues" evidence="1">
    <location>
        <begin position="139"/>
        <end position="150"/>
    </location>
</feature>
<evidence type="ECO:0008006" key="4">
    <source>
        <dbReference type="Google" id="ProtNLM"/>
    </source>
</evidence>
<dbReference type="Gene3D" id="3.90.50.10">
    <property type="entry name" value="Photosynthetic Reaction Center, subunit H, domain 2"/>
    <property type="match status" value="1"/>
</dbReference>
<dbReference type="InParanoid" id="A0A3N1HL11"/>
<dbReference type="RefSeq" id="WP_123380373.1">
    <property type="nucleotide sequence ID" value="NZ_RJKN01000005.1"/>
</dbReference>
<keyword evidence="3" id="KW-1185">Reference proteome</keyword>
<proteinExistence type="predicted"/>
<dbReference type="GO" id="GO:0019684">
    <property type="term" value="P:photosynthesis, light reaction"/>
    <property type="evidence" value="ECO:0007669"/>
    <property type="project" value="InterPro"/>
</dbReference>
<accession>A0A3N1HL11</accession>
<evidence type="ECO:0000313" key="2">
    <source>
        <dbReference type="EMBL" id="ROP43022.1"/>
    </source>
</evidence>
<name>A0A3N1HL11_9ACTN</name>
<dbReference type="Proteomes" id="UP000276232">
    <property type="component" value="Unassembled WGS sequence"/>
</dbReference>
<dbReference type="EMBL" id="RJKN01000005">
    <property type="protein sequence ID" value="ROP43022.1"/>
    <property type="molecule type" value="Genomic_DNA"/>
</dbReference>
<dbReference type="SUPFAM" id="SSF50346">
    <property type="entry name" value="PRC-barrel domain"/>
    <property type="match status" value="1"/>
</dbReference>
<protein>
    <recommendedName>
        <fullName evidence="4">PRC-barrel domain protein</fullName>
    </recommendedName>
</protein>
<evidence type="ECO:0000256" key="1">
    <source>
        <dbReference type="SAM" id="MobiDB-lite"/>
    </source>
</evidence>
<feature type="region of interest" description="Disordered" evidence="1">
    <location>
        <begin position="107"/>
        <end position="150"/>
    </location>
</feature>
<dbReference type="GO" id="GO:0030077">
    <property type="term" value="C:plasma membrane light-harvesting complex"/>
    <property type="evidence" value="ECO:0007669"/>
    <property type="project" value="InterPro"/>
</dbReference>
<gene>
    <name evidence="2" type="ORF">EDC03_2318</name>
</gene>